<evidence type="ECO:0000313" key="2">
    <source>
        <dbReference type="Proteomes" id="UP000052978"/>
    </source>
</evidence>
<accession>S7N9N7</accession>
<organism evidence="1 2">
    <name type="scientific">Myotis brandtii</name>
    <name type="common">Brandt's bat</name>
    <dbReference type="NCBI Taxonomy" id="109478"/>
    <lineage>
        <taxon>Eukaryota</taxon>
        <taxon>Metazoa</taxon>
        <taxon>Chordata</taxon>
        <taxon>Craniata</taxon>
        <taxon>Vertebrata</taxon>
        <taxon>Euteleostomi</taxon>
        <taxon>Mammalia</taxon>
        <taxon>Eutheria</taxon>
        <taxon>Laurasiatheria</taxon>
        <taxon>Chiroptera</taxon>
        <taxon>Yangochiroptera</taxon>
        <taxon>Vespertilionidae</taxon>
        <taxon>Myotis</taxon>
    </lineage>
</organism>
<reference evidence="1 2" key="1">
    <citation type="journal article" date="2013" name="Nat. Commun.">
        <title>Genome analysis reveals insights into physiology and longevity of the Brandt's bat Myotis brandtii.</title>
        <authorList>
            <person name="Seim I."/>
            <person name="Fang X."/>
            <person name="Xiong Z."/>
            <person name="Lobanov A.V."/>
            <person name="Huang Z."/>
            <person name="Ma S."/>
            <person name="Feng Y."/>
            <person name="Turanov A.A."/>
            <person name="Zhu Y."/>
            <person name="Lenz T.L."/>
            <person name="Gerashchenko M.V."/>
            <person name="Fan D."/>
            <person name="Hee Yim S."/>
            <person name="Yao X."/>
            <person name="Jordan D."/>
            <person name="Xiong Y."/>
            <person name="Ma Y."/>
            <person name="Lyapunov A.N."/>
            <person name="Chen G."/>
            <person name="Kulakova O.I."/>
            <person name="Sun Y."/>
            <person name="Lee S.G."/>
            <person name="Bronson R.T."/>
            <person name="Moskalev A.A."/>
            <person name="Sunyaev S.R."/>
            <person name="Zhang G."/>
            <person name="Krogh A."/>
            <person name="Wang J."/>
            <person name="Gladyshev V.N."/>
        </authorList>
    </citation>
    <scope>NUCLEOTIDE SEQUENCE [LARGE SCALE GENOMIC DNA]</scope>
</reference>
<dbReference type="Proteomes" id="UP000052978">
    <property type="component" value="Unassembled WGS sequence"/>
</dbReference>
<dbReference type="EMBL" id="KE163776">
    <property type="protein sequence ID" value="EPQ13791.1"/>
    <property type="molecule type" value="Genomic_DNA"/>
</dbReference>
<sequence length="85" mass="9907">METNKTRQDRGGNRMKACAETLKRCFRVFLGWFKRDKQGDLVYTNIMRELVTSPCLFPVDQCYCVQMKIVLSLRQADQLGSKLLN</sequence>
<evidence type="ECO:0000313" key="1">
    <source>
        <dbReference type="EMBL" id="EPQ13791.1"/>
    </source>
</evidence>
<protein>
    <submittedName>
        <fullName evidence="1">Uncharacterized protein</fullName>
    </submittedName>
</protein>
<dbReference type="AlphaFoldDB" id="S7N9N7"/>
<gene>
    <name evidence="1" type="ORF">D623_10028850</name>
</gene>
<proteinExistence type="predicted"/>
<name>S7N9N7_MYOBR</name>
<keyword evidence="2" id="KW-1185">Reference proteome</keyword>